<dbReference type="PANTHER" id="PTHR46188">
    <property type="entry name" value="BOLA-LIKE PROTEIN 3"/>
    <property type="match status" value="1"/>
</dbReference>
<evidence type="ECO:0000313" key="4">
    <source>
        <dbReference type="Proteomes" id="UP000095300"/>
    </source>
</evidence>
<keyword evidence="4" id="KW-1185">Reference proteome</keyword>
<dbReference type="Pfam" id="PF01722">
    <property type="entry name" value="BolA"/>
    <property type="match status" value="1"/>
</dbReference>
<dbReference type="OrthoDB" id="203381at2759"/>
<dbReference type="AlphaFoldDB" id="A0A1I8P1L7"/>
<dbReference type="InterPro" id="IPR052275">
    <property type="entry name" value="Mt_Fe-S_assembly_factor"/>
</dbReference>
<proteinExistence type="inferred from homology"/>
<dbReference type="Gene3D" id="3.30.300.90">
    <property type="entry name" value="BolA-like"/>
    <property type="match status" value="1"/>
</dbReference>
<dbReference type="EnsemblMetazoa" id="SCAU004041-RA">
    <property type="protein sequence ID" value="SCAU004041-PA"/>
    <property type="gene ID" value="SCAU004041"/>
</dbReference>
<evidence type="ECO:0000256" key="2">
    <source>
        <dbReference type="RuleBase" id="RU003860"/>
    </source>
</evidence>
<organism evidence="3 4">
    <name type="scientific">Stomoxys calcitrans</name>
    <name type="common">Stable fly</name>
    <name type="synonym">Conops calcitrans</name>
    <dbReference type="NCBI Taxonomy" id="35570"/>
    <lineage>
        <taxon>Eukaryota</taxon>
        <taxon>Metazoa</taxon>
        <taxon>Ecdysozoa</taxon>
        <taxon>Arthropoda</taxon>
        <taxon>Hexapoda</taxon>
        <taxon>Insecta</taxon>
        <taxon>Pterygota</taxon>
        <taxon>Neoptera</taxon>
        <taxon>Endopterygota</taxon>
        <taxon>Diptera</taxon>
        <taxon>Brachycera</taxon>
        <taxon>Muscomorpha</taxon>
        <taxon>Muscoidea</taxon>
        <taxon>Muscidae</taxon>
        <taxon>Stomoxys</taxon>
    </lineage>
</organism>
<comment type="similarity">
    <text evidence="1 2">Belongs to the BolA/IbaG family.</text>
</comment>
<dbReference type="InterPro" id="IPR002634">
    <property type="entry name" value="BolA"/>
</dbReference>
<dbReference type="KEGG" id="scac:106093374"/>
<sequence>MSGLGRLSIAKFLNSFAGKPVTVKAKCLDWLVKREFSSNNSEKIIQQTLATRFPKATTIEVRDVSGGCGAMFEVFVETDEFVGLNTLKQHKLVTNTLKDQIKEMHGVRIHTAIPASK</sequence>
<reference evidence="3" key="1">
    <citation type="submission" date="2020-05" db="UniProtKB">
        <authorList>
            <consortium name="EnsemblMetazoa"/>
        </authorList>
    </citation>
    <scope>IDENTIFICATION</scope>
    <source>
        <strain evidence="3">USDA</strain>
    </source>
</reference>
<dbReference type="PANTHER" id="PTHR46188:SF1">
    <property type="entry name" value="BOLA-LIKE PROTEIN 3"/>
    <property type="match status" value="1"/>
</dbReference>
<evidence type="ECO:0000256" key="1">
    <source>
        <dbReference type="ARBA" id="ARBA00005578"/>
    </source>
</evidence>
<dbReference type="Proteomes" id="UP000095300">
    <property type="component" value="Unassembled WGS sequence"/>
</dbReference>
<name>A0A1I8P1L7_STOCA</name>
<gene>
    <name evidence="3" type="primary">106093374</name>
</gene>
<evidence type="ECO:0008006" key="5">
    <source>
        <dbReference type="Google" id="ProtNLM"/>
    </source>
</evidence>
<dbReference type="InterPro" id="IPR036065">
    <property type="entry name" value="BolA-like_sf"/>
</dbReference>
<evidence type="ECO:0000313" key="3">
    <source>
        <dbReference type="EnsemblMetazoa" id="SCAU004041-PA"/>
    </source>
</evidence>
<accession>A0A1I8P1L7</accession>
<dbReference type="SUPFAM" id="SSF82657">
    <property type="entry name" value="BolA-like"/>
    <property type="match status" value="1"/>
</dbReference>
<protein>
    <recommendedName>
        <fullName evidence="5">BolA-like protein 3</fullName>
    </recommendedName>
</protein>
<dbReference type="GO" id="GO:0005759">
    <property type="term" value="C:mitochondrial matrix"/>
    <property type="evidence" value="ECO:0007669"/>
    <property type="project" value="TreeGrafter"/>
</dbReference>
<dbReference type="STRING" id="35570.A0A1I8P1L7"/>
<dbReference type="VEuPathDB" id="VectorBase:SCAU004041"/>